<dbReference type="InterPro" id="IPR013151">
    <property type="entry name" value="Immunoglobulin_dom"/>
</dbReference>
<name>A0A1A6H7R7_NEOLE</name>
<sequence length="343" mass="38466">SVTKAVVTLQPPWVSIFQNENVTLWCEGLHLPGDSSTQWFINSTLIQISTPSYSIAKATFKDSGEYRCQTGLSTPSDPVQLEIHRNWLLLQASRRVVTEGEPLTLRCHGWENKLVYNVVFYRNGKSFHFSRDSEVTILKKLFAAPVLRASLSSPFLEGSLVTLSCETKLLLQSPGLQLFFSFYMGSKVLEERNTSSEYHIPSAGREDSGLYWCEVATADGSVLKRSPELELRILGFQSAALVWFHILFYLSMGIILLVDTVLCAKICKKLQRKKNYNLEVRSVQGKKETSSQQVRSDDVSEEERDIARQTTAKELHSSVSDYRPGQPDSLPLRGSTGAQTSTS</sequence>
<dbReference type="SMART" id="SM00408">
    <property type="entry name" value="IGc2"/>
    <property type="match status" value="2"/>
</dbReference>
<keyword evidence="6" id="KW-0472">Membrane</keyword>
<dbReference type="SMART" id="SM00409">
    <property type="entry name" value="IG"/>
    <property type="match status" value="2"/>
</dbReference>
<keyword evidence="6" id="KW-0812">Transmembrane</keyword>
<dbReference type="FunFam" id="2.60.40.10:FF:000356">
    <property type="entry name" value="Low affinity immunoglobulin gamma Fc region receptor III-A"/>
    <property type="match status" value="1"/>
</dbReference>
<dbReference type="Pfam" id="PF13895">
    <property type="entry name" value="Ig_2"/>
    <property type="match status" value="1"/>
</dbReference>
<dbReference type="InterPro" id="IPR007110">
    <property type="entry name" value="Ig-like_dom"/>
</dbReference>
<dbReference type="CDD" id="cd05752">
    <property type="entry name" value="Ig1_FcgammaR_like"/>
    <property type="match status" value="1"/>
</dbReference>
<evidence type="ECO:0000256" key="1">
    <source>
        <dbReference type="ARBA" id="ARBA00022729"/>
    </source>
</evidence>
<proteinExistence type="predicted"/>
<feature type="transmembrane region" description="Helical" evidence="6">
    <location>
        <begin position="242"/>
        <end position="264"/>
    </location>
</feature>
<accession>A0A1A6H7R7</accession>
<organism evidence="8 9">
    <name type="scientific">Neotoma lepida</name>
    <name type="common">Desert woodrat</name>
    <dbReference type="NCBI Taxonomy" id="56216"/>
    <lineage>
        <taxon>Eukaryota</taxon>
        <taxon>Metazoa</taxon>
        <taxon>Chordata</taxon>
        <taxon>Craniata</taxon>
        <taxon>Vertebrata</taxon>
        <taxon>Euteleostomi</taxon>
        <taxon>Mammalia</taxon>
        <taxon>Eutheria</taxon>
        <taxon>Euarchontoglires</taxon>
        <taxon>Glires</taxon>
        <taxon>Rodentia</taxon>
        <taxon>Myomorpha</taxon>
        <taxon>Muroidea</taxon>
        <taxon>Cricetidae</taxon>
        <taxon>Neotominae</taxon>
        <taxon>Neotoma</taxon>
    </lineage>
</organism>
<feature type="non-terminal residue" evidence="8">
    <location>
        <position position="343"/>
    </location>
</feature>
<dbReference type="EMBL" id="LZPO01044436">
    <property type="protein sequence ID" value="OBS74356.1"/>
    <property type="molecule type" value="Genomic_DNA"/>
</dbReference>
<dbReference type="Proteomes" id="UP000092124">
    <property type="component" value="Unassembled WGS sequence"/>
</dbReference>
<dbReference type="GO" id="GO:0009897">
    <property type="term" value="C:external side of plasma membrane"/>
    <property type="evidence" value="ECO:0007669"/>
    <property type="project" value="TreeGrafter"/>
</dbReference>
<dbReference type="AlphaFoldDB" id="A0A1A6H7R7"/>
<evidence type="ECO:0000256" key="4">
    <source>
        <dbReference type="ARBA" id="ARBA00023319"/>
    </source>
</evidence>
<keyword evidence="2" id="KW-0677">Repeat</keyword>
<evidence type="ECO:0000313" key="9">
    <source>
        <dbReference type="Proteomes" id="UP000092124"/>
    </source>
</evidence>
<dbReference type="PANTHER" id="PTHR11481:SF11">
    <property type="entry name" value="HIGH AFFINITY IMMUNOGLOBULIN GAMMA FC RECEPTOR I-RELATED"/>
    <property type="match status" value="1"/>
</dbReference>
<protein>
    <recommendedName>
        <fullName evidence="7">Ig-like domain-containing protein</fullName>
    </recommendedName>
</protein>
<dbReference type="InterPro" id="IPR003598">
    <property type="entry name" value="Ig_sub2"/>
</dbReference>
<dbReference type="OrthoDB" id="9950534at2759"/>
<evidence type="ECO:0000256" key="2">
    <source>
        <dbReference type="ARBA" id="ARBA00022737"/>
    </source>
</evidence>
<feature type="compositionally biased region" description="Basic and acidic residues" evidence="5">
    <location>
        <begin position="305"/>
        <end position="316"/>
    </location>
</feature>
<dbReference type="InterPro" id="IPR013783">
    <property type="entry name" value="Ig-like_fold"/>
</dbReference>
<feature type="domain" description="Ig-like" evidence="7">
    <location>
        <begin position="145"/>
        <end position="230"/>
    </location>
</feature>
<feature type="domain" description="Ig-like" evidence="7">
    <location>
        <begin position="5"/>
        <end position="84"/>
    </location>
</feature>
<dbReference type="Pfam" id="PF00047">
    <property type="entry name" value="ig"/>
    <property type="match status" value="1"/>
</dbReference>
<feature type="non-terminal residue" evidence="8">
    <location>
        <position position="1"/>
    </location>
</feature>
<dbReference type="GO" id="GO:0032760">
    <property type="term" value="P:positive regulation of tumor necrosis factor production"/>
    <property type="evidence" value="ECO:0007669"/>
    <property type="project" value="TreeGrafter"/>
</dbReference>
<keyword evidence="4" id="KW-0393">Immunoglobulin domain</keyword>
<evidence type="ECO:0000256" key="3">
    <source>
        <dbReference type="ARBA" id="ARBA00023157"/>
    </source>
</evidence>
<keyword evidence="9" id="KW-1185">Reference proteome</keyword>
<dbReference type="GO" id="GO:0019770">
    <property type="term" value="F:IgG receptor activity"/>
    <property type="evidence" value="ECO:0007669"/>
    <property type="project" value="TreeGrafter"/>
</dbReference>
<gene>
    <name evidence="8" type="ORF">A6R68_15097</name>
</gene>
<dbReference type="PANTHER" id="PTHR11481">
    <property type="entry name" value="IMMUNOGLOBULIN FC RECEPTOR"/>
    <property type="match status" value="1"/>
</dbReference>
<dbReference type="GO" id="GO:0050766">
    <property type="term" value="P:positive regulation of phagocytosis"/>
    <property type="evidence" value="ECO:0007669"/>
    <property type="project" value="TreeGrafter"/>
</dbReference>
<dbReference type="InterPro" id="IPR050488">
    <property type="entry name" value="Ig_Fc_receptor"/>
</dbReference>
<dbReference type="FunFam" id="2.60.40.10:FF:000651">
    <property type="entry name" value="Fc receptor like 1"/>
    <property type="match status" value="1"/>
</dbReference>
<dbReference type="InterPro" id="IPR036179">
    <property type="entry name" value="Ig-like_dom_sf"/>
</dbReference>
<evidence type="ECO:0000313" key="8">
    <source>
        <dbReference type="EMBL" id="OBS74356.1"/>
    </source>
</evidence>
<evidence type="ECO:0000256" key="6">
    <source>
        <dbReference type="SAM" id="Phobius"/>
    </source>
</evidence>
<evidence type="ECO:0000256" key="5">
    <source>
        <dbReference type="SAM" id="MobiDB-lite"/>
    </source>
</evidence>
<feature type="region of interest" description="Disordered" evidence="5">
    <location>
        <begin position="287"/>
        <end position="343"/>
    </location>
</feature>
<dbReference type="GO" id="GO:0019864">
    <property type="term" value="F:IgG binding"/>
    <property type="evidence" value="ECO:0007669"/>
    <property type="project" value="TreeGrafter"/>
</dbReference>
<reference evidence="8 9" key="1">
    <citation type="submission" date="2016-06" db="EMBL/GenBank/DDBJ databases">
        <title>The Draft Genome Sequence and Annotation of the Desert Woodrat Neotoma lepida.</title>
        <authorList>
            <person name="Campbell M."/>
            <person name="Oakeson K.F."/>
            <person name="Yandell M."/>
            <person name="Halpert J.R."/>
            <person name="Dearing D."/>
        </authorList>
    </citation>
    <scope>NUCLEOTIDE SEQUENCE [LARGE SCALE GENOMIC DNA]</scope>
    <source>
        <strain evidence="8">417</strain>
        <tissue evidence="8">Liver</tissue>
    </source>
</reference>
<dbReference type="GO" id="GO:0001788">
    <property type="term" value="P:antibody-dependent cellular cytotoxicity"/>
    <property type="evidence" value="ECO:0007669"/>
    <property type="project" value="TreeGrafter"/>
</dbReference>
<comment type="caution">
    <text evidence="8">The sequence shown here is derived from an EMBL/GenBank/DDBJ whole genome shotgun (WGS) entry which is preliminary data.</text>
</comment>
<keyword evidence="3" id="KW-1015">Disulfide bond</keyword>
<dbReference type="SUPFAM" id="SSF48726">
    <property type="entry name" value="Immunoglobulin"/>
    <property type="match status" value="3"/>
</dbReference>
<dbReference type="STRING" id="56216.A0A1A6H7R7"/>
<keyword evidence="6" id="KW-1133">Transmembrane helix</keyword>
<dbReference type="Gene3D" id="2.60.40.10">
    <property type="entry name" value="Immunoglobulins"/>
    <property type="match status" value="3"/>
</dbReference>
<keyword evidence="1" id="KW-0732">Signal</keyword>
<evidence type="ECO:0000259" key="7">
    <source>
        <dbReference type="PROSITE" id="PS50835"/>
    </source>
</evidence>
<dbReference type="InterPro" id="IPR003599">
    <property type="entry name" value="Ig_sub"/>
</dbReference>
<dbReference type="PROSITE" id="PS50835">
    <property type="entry name" value="IG_LIKE"/>
    <property type="match status" value="2"/>
</dbReference>